<dbReference type="Proteomes" id="UP000070444">
    <property type="component" value="Unassembled WGS sequence"/>
</dbReference>
<dbReference type="InterPro" id="IPR036188">
    <property type="entry name" value="FAD/NAD-bd_sf"/>
</dbReference>
<dbReference type="EMBL" id="KQ964593">
    <property type="protein sequence ID" value="KXN68144.1"/>
    <property type="molecule type" value="Genomic_DNA"/>
</dbReference>
<evidence type="ECO:0000313" key="2">
    <source>
        <dbReference type="Proteomes" id="UP000070444"/>
    </source>
</evidence>
<keyword evidence="2" id="KW-1185">Reference proteome</keyword>
<dbReference type="SUPFAM" id="SSF51905">
    <property type="entry name" value="FAD/NAD(P)-binding domain"/>
    <property type="match status" value="2"/>
</dbReference>
<dbReference type="Gene3D" id="3.50.50.60">
    <property type="entry name" value="FAD/NAD(P)-binding domain"/>
    <property type="match status" value="2"/>
</dbReference>
<dbReference type="STRING" id="796925.A0A137NZV1"/>
<dbReference type="Pfam" id="PF13450">
    <property type="entry name" value="NAD_binding_8"/>
    <property type="match status" value="1"/>
</dbReference>
<name>A0A137NZV1_CONC2</name>
<evidence type="ECO:0008006" key="3">
    <source>
        <dbReference type="Google" id="ProtNLM"/>
    </source>
</evidence>
<dbReference type="OrthoDB" id="5046242at2759"/>
<protein>
    <recommendedName>
        <fullName evidence="3">FAD/NAD(P)-binding domain-containing protein</fullName>
    </recommendedName>
</protein>
<accession>A0A137NZV1</accession>
<evidence type="ECO:0000313" key="1">
    <source>
        <dbReference type="EMBL" id="KXN68144.1"/>
    </source>
</evidence>
<gene>
    <name evidence="1" type="ORF">CONCODRAFT_9684</name>
</gene>
<organism evidence="1 2">
    <name type="scientific">Conidiobolus coronatus (strain ATCC 28846 / CBS 209.66 / NRRL 28638)</name>
    <name type="common">Delacroixia coronata</name>
    <dbReference type="NCBI Taxonomy" id="796925"/>
    <lineage>
        <taxon>Eukaryota</taxon>
        <taxon>Fungi</taxon>
        <taxon>Fungi incertae sedis</taxon>
        <taxon>Zoopagomycota</taxon>
        <taxon>Entomophthoromycotina</taxon>
        <taxon>Entomophthoromycetes</taxon>
        <taxon>Entomophthorales</taxon>
        <taxon>Ancylistaceae</taxon>
        <taxon>Conidiobolus</taxon>
    </lineage>
</organism>
<sequence length="330" mass="37375">MYFLNNVRQALILLLISQNFFRAELLKDPVCIIGAGISGLIAAHRLKEKGYSVKVFEKNSNKIKFDSTHFLDVSGYQLDTGLKILLPQQLYDKSTKVTWAHYRKIHKSLTIETSLVEANPELFVSISEWLKANKLESLKMYALLLLTSEGYGHIDDIPAFDNGAKVAYLTKSGSKTQKCSSVIIVFTPLHNHVSSIILDLSAEEKEILERLDGGRQYLISNKSRGGAVSYHWTKGNFNVGPTNEELSLYQSENDKIIPKLFPSNDTKTNIYAKGWNYFPHVTTESLQDGFYNKFYSIQGKSNVYYATPLLGFELIEYSIRAGECVANYFY</sequence>
<reference evidence="1 2" key="1">
    <citation type="journal article" date="2015" name="Genome Biol. Evol.">
        <title>Phylogenomic analyses indicate that early fungi evolved digesting cell walls of algal ancestors of land plants.</title>
        <authorList>
            <person name="Chang Y."/>
            <person name="Wang S."/>
            <person name="Sekimoto S."/>
            <person name="Aerts A.L."/>
            <person name="Choi C."/>
            <person name="Clum A."/>
            <person name="LaButti K.M."/>
            <person name="Lindquist E.A."/>
            <person name="Yee Ngan C."/>
            <person name="Ohm R.A."/>
            <person name="Salamov A.A."/>
            <person name="Grigoriev I.V."/>
            <person name="Spatafora J.W."/>
            <person name="Berbee M.L."/>
        </authorList>
    </citation>
    <scope>NUCLEOTIDE SEQUENCE [LARGE SCALE GENOMIC DNA]</scope>
    <source>
        <strain evidence="1 2">NRRL 28638</strain>
    </source>
</reference>
<dbReference type="AlphaFoldDB" id="A0A137NZV1"/>
<proteinExistence type="predicted"/>